<name>A1RAN5_PAEAT</name>
<protein>
    <submittedName>
        <fullName evidence="1">Uncharacterized protein</fullName>
    </submittedName>
</protein>
<keyword evidence="2" id="KW-1185">Reference proteome</keyword>
<dbReference type="RefSeq" id="WP_011776223.1">
    <property type="nucleotide sequence ID" value="NC_008711.1"/>
</dbReference>
<evidence type="ECO:0000313" key="1">
    <source>
        <dbReference type="EMBL" id="ABM09476.1"/>
    </source>
</evidence>
<dbReference type="Proteomes" id="UP000000637">
    <property type="component" value="Chromosome"/>
</dbReference>
<dbReference type="InterPro" id="IPR008969">
    <property type="entry name" value="CarboxyPept-like_regulatory"/>
</dbReference>
<gene>
    <name evidence="1" type="ordered locus">AAur_3608</name>
</gene>
<organism evidence="1 2">
    <name type="scientific">Paenarthrobacter aurescens (strain TC1)</name>
    <dbReference type="NCBI Taxonomy" id="290340"/>
    <lineage>
        <taxon>Bacteria</taxon>
        <taxon>Bacillati</taxon>
        <taxon>Actinomycetota</taxon>
        <taxon>Actinomycetes</taxon>
        <taxon>Micrococcales</taxon>
        <taxon>Micrococcaceae</taxon>
        <taxon>Paenarthrobacter</taxon>
    </lineage>
</organism>
<proteinExistence type="predicted"/>
<evidence type="ECO:0000313" key="2">
    <source>
        <dbReference type="Proteomes" id="UP000000637"/>
    </source>
</evidence>
<accession>A1RAN5</accession>
<dbReference type="AlphaFoldDB" id="A1RAN5"/>
<dbReference type="SUPFAM" id="SSF49464">
    <property type="entry name" value="Carboxypeptidase regulatory domain-like"/>
    <property type="match status" value="1"/>
</dbReference>
<sequence length="230" mass="24747">MVTFRVLGSAVGYVRSSLTDLLGVLSDAVAPQRVRFDDGTPVAGVPPPDAPVTVHAVTLNRVGRSRRDGPVLDLELRVAVECHGPDQLDTMEKLLLAVERHSQYSVVSTGEFRPEEYSGAIRQGLGFLVRIPVALRFEEPSGPPVLEPLIAKAGIARRIHGRLVDAHNKGIPDAYIHAHSSATAVVSDATGHFEVLASTDELQHFAVAVRGTEREVSASTSSLPVIIRWT</sequence>
<dbReference type="KEGG" id="aau:AAur_3608"/>
<dbReference type="STRING" id="290340.AAur_3608"/>
<dbReference type="EMBL" id="CP000474">
    <property type="protein sequence ID" value="ABM09476.1"/>
    <property type="molecule type" value="Genomic_DNA"/>
</dbReference>
<dbReference type="HOGENOM" id="CLU_1202803_0_0_11"/>
<reference evidence="1 2" key="1">
    <citation type="journal article" date="2006" name="PLoS Genet.">
        <title>Secrets of soil survival revealed by the genome sequence of Arthrobacter aurescens TC1.</title>
        <authorList>
            <person name="Mongodin E.F."/>
            <person name="Shapir N."/>
            <person name="Daugherty S.C."/>
            <person name="DeBoy R.T."/>
            <person name="Emerson J.B."/>
            <person name="Shvartzbeyn A."/>
            <person name="Radune D."/>
            <person name="Vamathevan J."/>
            <person name="Riggs F."/>
            <person name="Grinberg V."/>
            <person name="Khouri H."/>
            <person name="Wackett L.P."/>
            <person name="Nelson K.E."/>
            <person name="Sadowsky M.J."/>
        </authorList>
    </citation>
    <scope>NUCLEOTIDE SEQUENCE [LARGE SCALE GENOMIC DNA]</scope>
    <source>
        <strain evidence="1 2">TC1</strain>
    </source>
</reference>